<comment type="caution">
    <text evidence="1">The sequence shown here is derived from an EMBL/GenBank/DDBJ whole genome shotgun (WGS) entry which is preliminary data.</text>
</comment>
<name>A0ABW0ATL1_9ACTN</name>
<evidence type="ECO:0000313" key="1">
    <source>
        <dbReference type="EMBL" id="MFC5157047.1"/>
    </source>
</evidence>
<proteinExistence type="predicted"/>
<dbReference type="Proteomes" id="UP001596160">
    <property type="component" value="Unassembled WGS sequence"/>
</dbReference>
<dbReference type="RefSeq" id="WP_344486832.1">
    <property type="nucleotide sequence ID" value="NZ_BAAASB010000053.1"/>
</dbReference>
<dbReference type="InterPro" id="IPR045592">
    <property type="entry name" value="DUF6461"/>
</dbReference>
<organism evidence="1 2">
    <name type="scientific">Streptomyces amakusaensis</name>
    <dbReference type="NCBI Taxonomy" id="67271"/>
    <lineage>
        <taxon>Bacteria</taxon>
        <taxon>Bacillati</taxon>
        <taxon>Actinomycetota</taxon>
        <taxon>Actinomycetes</taxon>
        <taxon>Kitasatosporales</taxon>
        <taxon>Streptomycetaceae</taxon>
        <taxon>Streptomyces</taxon>
    </lineage>
</organism>
<accession>A0ABW0ATL1</accession>
<sequence length="215" mass="23266">MSDGIQWLVGLENWMSSVVFARGISAQELALRMGADPDGATEPITDAQAWALDMEAYRPDGDGDGVVRVGESAGWSFAVEYGDSTGGDLLAEISRDEVEAIRYVPIQEHPPATVEYARDGVALCSFGLAEENQRYGAEPDLLLPDLIAGQVLGTDGKTLLAPRDPDGDDYEDFKVTYRRTLGVIERRFGLSLPPACLKEGLLPAYAVRGTPNMRT</sequence>
<reference evidence="2" key="1">
    <citation type="journal article" date="2019" name="Int. J. Syst. Evol. Microbiol.">
        <title>The Global Catalogue of Microorganisms (GCM) 10K type strain sequencing project: providing services to taxonomists for standard genome sequencing and annotation.</title>
        <authorList>
            <consortium name="The Broad Institute Genomics Platform"/>
            <consortium name="The Broad Institute Genome Sequencing Center for Infectious Disease"/>
            <person name="Wu L."/>
            <person name="Ma J."/>
        </authorList>
    </citation>
    <scope>NUCLEOTIDE SEQUENCE [LARGE SCALE GENOMIC DNA]</scope>
    <source>
        <strain evidence="2">PCU 266</strain>
    </source>
</reference>
<dbReference type="EMBL" id="JBHSKP010000063">
    <property type="protein sequence ID" value="MFC5157047.1"/>
    <property type="molecule type" value="Genomic_DNA"/>
</dbReference>
<protein>
    <submittedName>
        <fullName evidence="1">DUF6461 domain-containing protein</fullName>
    </submittedName>
</protein>
<gene>
    <name evidence="1" type="ORF">ACFPRH_35575</name>
</gene>
<dbReference type="Pfam" id="PF20062">
    <property type="entry name" value="DUF6461"/>
    <property type="match status" value="1"/>
</dbReference>
<evidence type="ECO:0000313" key="2">
    <source>
        <dbReference type="Proteomes" id="UP001596160"/>
    </source>
</evidence>
<keyword evidence="2" id="KW-1185">Reference proteome</keyword>